<evidence type="ECO:0000256" key="1">
    <source>
        <dbReference type="ARBA" id="ARBA00004401"/>
    </source>
</evidence>
<keyword evidence="2" id="KW-1003">Cell membrane</keyword>
<gene>
    <name evidence="15" type="ordered locus">MLP_30100</name>
</gene>
<keyword evidence="9 13" id="KW-0326">Glycosidase</keyword>
<evidence type="ECO:0000256" key="13">
    <source>
        <dbReference type="RuleBase" id="RU361153"/>
    </source>
</evidence>
<keyword evidence="6" id="KW-1133">Transmembrane helix</keyword>
<reference evidence="15 16" key="1">
    <citation type="submission" date="2011-05" db="EMBL/GenBank/DDBJ databases">
        <title>Whole genome sequence of Microlunatus phosphovorus NM-1.</title>
        <authorList>
            <person name="Hosoyama A."/>
            <person name="Sasaki K."/>
            <person name="Harada T."/>
            <person name="Igarashi R."/>
            <person name="Kawakoshi A."/>
            <person name="Sasagawa M."/>
            <person name="Fukada J."/>
            <person name="Nakamura S."/>
            <person name="Katano Y."/>
            <person name="Hanada S."/>
            <person name="Kamagata Y."/>
            <person name="Nakamura N."/>
            <person name="Yamazaki S."/>
            <person name="Fujita N."/>
        </authorList>
    </citation>
    <scope>NUCLEOTIDE SEQUENCE [LARGE SCALE GENOMIC DNA]</scope>
    <source>
        <strain evidence="16">ATCC 700054 / DSM 10555 / JCM 9379 / NBRC 101784 / NCIMB 13414 / VKM Ac-1990 / NM-1</strain>
    </source>
</reference>
<accession>F5XKF2</accession>
<evidence type="ECO:0000256" key="11">
    <source>
        <dbReference type="ARBA" id="ARBA00037126"/>
    </source>
</evidence>
<feature type="domain" description="Glycoside hydrolase family 5" evidence="14">
    <location>
        <begin position="58"/>
        <end position="311"/>
    </location>
</feature>
<evidence type="ECO:0000256" key="9">
    <source>
        <dbReference type="ARBA" id="ARBA00023295"/>
    </source>
</evidence>
<evidence type="ECO:0000313" key="15">
    <source>
        <dbReference type="EMBL" id="BAK36024.1"/>
    </source>
</evidence>
<evidence type="ECO:0000256" key="12">
    <source>
        <dbReference type="ARBA" id="ARBA00041260"/>
    </source>
</evidence>
<dbReference type="GO" id="GO:0005886">
    <property type="term" value="C:plasma membrane"/>
    <property type="evidence" value="ECO:0007669"/>
    <property type="project" value="UniProtKB-SubCell"/>
</dbReference>
<evidence type="ECO:0000256" key="3">
    <source>
        <dbReference type="ARBA" id="ARBA00022692"/>
    </source>
</evidence>
<evidence type="ECO:0000256" key="2">
    <source>
        <dbReference type="ARBA" id="ARBA00022475"/>
    </source>
</evidence>
<evidence type="ECO:0000256" key="6">
    <source>
        <dbReference type="ARBA" id="ARBA00022989"/>
    </source>
</evidence>
<keyword evidence="4 13" id="KW-0378">Hydrolase</keyword>
<dbReference type="GO" id="GO:0009986">
    <property type="term" value="C:cell surface"/>
    <property type="evidence" value="ECO:0007669"/>
    <property type="project" value="TreeGrafter"/>
</dbReference>
<dbReference type="OrthoDB" id="4771662at2"/>
<comment type="subcellular location">
    <subcellularLocation>
        <location evidence="1">Cell membrane</location>
        <topology evidence="1">Single-pass type II membrane protein</topology>
    </subcellularLocation>
</comment>
<name>F5XKF2_MICPN</name>
<keyword evidence="10" id="KW-0961">Cell wall biogenesis/degradation</keyword>
<dbReference type="KEGG" id="mph:MLP_30100"/>
<dbReference type="GO" id="GO:0071555">
    <property type="term" value="P:cell wall organization"/>
    <property type="evidence" value="ECO:0007669"/>
    <property type="project" value="UniProtKB-KW"/>
</dbReference>
<protein>
    <recommendedName>
        <fullName evidence="12">Exo-1,3-beta-glucanase D</fullName>
    </recommendedName>
</protein>
<evidence type="ECO:0000313" key="16">
    <source>
        <dbReference type="Proteomes" id="UP000007947"/>
    </source>
</evidence>
<keyword evidence="7" id="KW-0472">Membrane</keyword>
<dbReference type="GO" id="GO:0009251">
    <property type="term" value="P:glucan catabolic process"/>
    <property type="evidence" value="ECO:0007669"/>
    <property type="project" value="TreeGrafter"/>
</dbReference>
<organism evidence="15 16">
    <name type="scientific">Microlunatus phosphovorus (strain ATCC 700054 / DSM 10555 / JCM 9379 / NBRC 101784 / NCIMB 13414 / VKM Ac-1990 / NM-1)</name>
    <dbReference type="NCBI Taxonomy" id="1032480"/>
    <lineage>
        <taxon>Bacteria</taxon>
        <taxon>Bacillati</taxon>
        <taxon>Actinomycetota</taxon>
        <taxon>Actinomycetes</taxon>
        <taxon>Propionibacteriales</taxon>
        <taxon>Propionibacteriaceae</taxon>
        <taxon>Microlunatus</taxon>
    </lineage>
</organism>
<keyword evidence="3" id="KW-0812">Transmembrane</keyword>
<dbReference type="Gene3D" id="3.20.20.80">
    <property type="entry name" value="Glycosidases"/>
    <property type="match status" value="1"/>
</dbReference>
<proteinExistence type="inferred from homology"/>
<comment type="similarity">
    <text evidence="13">Belongs to the glycosyl hydrolase 5 (cellulase A) family.</text>
</comment>
<evidence type="ECO:0000256" key="10">
    <source>
        <dbReference type="ARBA" id="ARBA00023316"/>
    </source>
</evidence>
<dbReference type="PANTHER" id="PTHR31297">
    <property type="entry name" value="GLUCAN ENDO-1,6-BETA-GLUCOSIDASE B"/>
    <property type="match status" value="1"/>
</dbReference>
<dbReference type="InterPro" id="IPR050386">
    <property type="entry name" value="Glycosyl_hydrolase_5"/>
</dbReference>
<dbReference type="RefSeq" id="WP_013863889.1">
    <property type="nucleotide sequence ID" value="NC_015635.1"/>
</dbReference>
<dbReference type="Pfam" id="PF00150">
    <property type="entry name" value="Cellulase"/>
    <property type="match status" value="1"/>
</dbReference>
<evidence type="ECO:0000256" key="7">
    <source>
        <dbReference type="ARBA" id="ARBA00023136"/>
    </source>
</evidence>
<dbReference type="eggNOG" id="COG2730">
    <property type="taxonomic scope" value="Bacteria"/>
</dbReference>
<keyword evidence="5" id="KW-0735">Signal-anchor</keyword>
<keyword evidence="8" id="KW-0325">Glycoprotein</keyword>
<dbReference type="InterPro" id="IPR017853">
    <property type="entry name" value="GH"/>
</dbReference>
<dbReference type="InterPro" id="IPR001547">
    <property type="entry name" value="Glyco_hydro_5"/>
</dbReference>
<dbReference type="SUPFAM" id="SSF51445">
    <property type="entry name" value="(Trans)glycosidases"/>
    <property type="match status" value="1"/>
</dbReference>
<evidence type="ECO:0000256" key="4">
    <source>
        <dbReference type="ARBA" id="ARBA00022801"/>
    </source>
</evidence>
<dbReference type="EMBL" id="AP012204">
    <property type="protein sequence ID" value="BAK36024.1"/>
    <property type="molecule type" value="Genomic_DNA"/>
</dbReference>
<dbReference type="GO" id="GO:0008422">
    <property type="term" value="F:beta-glucosidase activity"/>
    <property type="evidence" value="ECO:0007669"/>
    <property type="project" value="TreeGrafter"/>
</dbReference>
<comment type="function">
    <text evidence="11">Glucosidase involved in the degradation of cellulosic biomass. Active on lichenan.</text>
</comment>
<evidence type="ECO:0000256" key="8">
    <source>
        <dbReference type="ARBA" id="ARBA00023180"/>
    </source>
</evidence>
<dbReference type="Proteomes" id="UP000007947">
    <property type="component" value="Chromosome"/>
</dbReference>
<dbReference type="AlphaFoldDB" id="F5XKF2"/>
<sequence>MQQRRSDQFRGVNLGGWLVVEPWMTPGLFADSNAVDEHTLVQIPGGREIIRRHRETFITEADFAWIAEHGLDLVRLPVGHWAVREAPPYLSSVDLLDAAMDWAQTYGLKVLLDLHGATGSQNGRDHSGLVGPRSFYRLAAHREDSLEALIGLAERYAGHAALWGIEMLNEPMDLRIWRLWEFHHRAYRRLTEVLRPGTHVVFSDGFVPLLTSGSLRSSPDFPVVLDCHFYQAFYPWDTRKTYEQHLVKARRRAKLIARLQRHQPVLVGEWSAGMDPRALTGRAESPADLARRYVDAQLEGYAGALGWCYWSYKTATRDDWNFRHQVETGVICI</sequence>
<dbReference type="HOGENOM" id="CLU_004624_0_1_11"/>
<keyword evidence="16" id="KW-1185">Reference proteome</keyword>
<dbReference type="PANTHER" id="PTHR31297:SF34">
    <property type="entry name" value="GLUCAN 1,3-BETA-GLUCOSIDASE 2"/>
    <property type="match status" value="1"/>
</dbReference>
<dbReference type="GO" id="GO:0005576">
    <property type="term" value="C:extracellular region"/>
    <property type="evidence" value="ECO:0007669"/>
    <property type="project" value="TreeGrafter"/>
</dbReference>
<evidence type="ECO:0000256" key="5">
    <source>
        <dbReference type="ARBA" id="ARBA00022968"/>
    </source>
</evidence>
<evidence type="ECO:0000259" key="14">
    <source>
        <dbReference type="Pfam" id="PF00150"/>
    </source>
</evidence>
<dbReference type="STRING" id="1032480.MLP_30100"/>